<evidence type="ECO:0000313" key="2">
    <source>
        <dbReference type="Proteomes" id="UP001139157"/>
    </source>
</evidence>
<organism evidence="1 2">
    <name type="scientific">Nocardia pulmonis</name>
    <dbReference type="NCBI Taxonomy" id="2951408"/>
    <lineage>
        <taxon>Bacteria</taxon>
        <taxon>Bacillati</taxon>
        <taxon>Actinomycetota</taxon>
        <taxon>Actinomycetes</taxon>
        <taxon>Mycobacteriales</taxon>
        <taxon>Nocardiaceae</taxon>
        <taxon>Nocardia</taxon>
    </lineage>
</organism>
<dbReference type="Proteomes" id="UP001139157">
    <property type="component" value="Unassembled WGS sequence"/>
</dbReference>
<protein>
    <submittedName>
        <fullName evidence="1">Uncharacterized protein</fullName>
    </submittedName>
</protein>
<dbReference type="AlphaFoldDB" id="A0A9X2EBU2"/>
<gene>
    <name evidence="1" type="ORF">NDR86_31260</name>
</gene>
<keyword evidence="2" id="KW-1185">Reference proteome</keyword>
<accession>A0A9X2EBU2</accession>
<dbReference type="EMBL" id="JAMRXG010000018">
    <property type="protein sequence ID" value="MCM6777972.1"/>
    <property type="molecule type" value="Genomic_DNA"/>
</dbReference>
<sequence>MNSSPDGLHDLLHIGALLDELARSITRGVGELALKSVRECLLNGQIQAEQRATEGGRHLEPLLGLGVHRRRTHGVLDRVVDLLVGHVDAVPLLEILDVGGICARVLKTALNCFRALLTLGGLLMVDRCAGAYWQSQCERC</sequence>
<comment type="caution">
    <text evidence="1">The sequence shown here is derived from an EMBL/GenBank/DDBJ whole genome shotgun (WGS) entry which is preliminary data.</text>
</comment>
<evidence type="ECO:0000313" key="1">
    <source>
        <dbReference type="EMBL" id="MCM6777972.1"/>
    </source>
</evidence>
<name>A0A9X2EBU2_9NOCA</name>
<reference evidence="1" key="1">
    <citation type="submission" date="2022-06" db="EMBL/GenBank/DDBJ databases">
        <title>Novel species in genus nocardia.</title>
        <authorList>
            <person name="Li F."/>
        </authorList>
    </citation>
    <scope>NUCLEOTIDE SEQUENCE</scope>
    <source>
        <strain evidence="1">CDC141</strain>
    </source>
</reference>
<proteinExistence type="predicted"/>